<name>A0ACB8KBT6_CITSI</name>
<evidence type="ECO:0000313" key="2">
    <source>
        <dbReference type="Proteomes" id="UP000829398"/>
    </source>
</evidence>
<sequence length="1044" mass="118637">MAHAIVSSLLDQLKSIAQDQVKEKWRLVTGVEQQVGKLTANLQAIQAVLEDAEQRQMKQDKAVTLWLDRLRDASYDMEDVLEEWITETRKLQLDEGGDDDDDDNDNAFVTLLTKVCSFLPAASNCFGDFKQLSLRHDIAVKIREISEKLDVIARQKDSFKFVENVSNNVKKPERVRTTSLIDEGEVFGRVDEKSELLSKLLGESSEQHPHIISLVGFGGIGKTTIAELAYNDDGVKRNFEKVIWVCVSDTFEEIRVAKAIIEGLGESKEASGLSEFQSLMSHIHRSIGGKKIFLVLDDVWDGDSNKWDPFFFCLKNGLHGSKILVTTRNESIARMMGTTESDTISIEQLAEEECWLFFKQLAFFGRCFEDCERLEPIGRKIARKCKGLPLAAKVIGNLLRSKITVKEWQRILDSEMWKLEEIGQGLLAPLLLSYNDLPSNSMVKRCFSYCAVFPKDYSMDKEELISLWMAQGYFNAEEDEEMEMIGEEYFNILATRSFFQEIEKDEDDDDFMRCKMHDIVHDFAQFVSRKECLWLEIDGNKESVINSFGDKVRHLGLNLGFNFKGGAPLPMSIHGLNRLRTILIYDKSPYSSSLHSSILPGLFSKLAGLRALVIGIRQSSPFSHPYQYSITEIPENVGKLIHLKYLNLSKLCIERLPETLCELYNLQKLDIRGCVNLRELPAGIGKLMNMRSLLNGETDSLNYMPIGISRLTSLRTLEKFVVGGGVDGGSTCRLESLKNLQLLRKCGVEGLSNVSHVDEAERLQLYNKKNLLRLYLEFGGAVDGEGEEGRRKNEKDKQLLEALQPPLNVEELRIIFYGGNIFPKWLTSLTNLRDLILFFCVNCEHLPPLGKLPLEELGLLNLKSVKRVGNEFLGIEESTEDDPSSSSSSSSVIAFPKLKYLEIWGMEELEKWNYRITRKGNISIMPRLSALSICDCPKLKVLPDYILQTTTLQELRIEDCPILEERYREGKGEDWHKISHIPHIKWSPLTLKTLMENIGVTKDYYCGYCATFGCWTLKKEVMAGSALFQLRMDSCLKDMMIIIA</sequence>
<comment type="caution">
    <text evidence="1">The sequence shown here is derived from an EMBL/GenBank/DDBJ whole genome shotgun (WGS) entry which is preliminary data.</text>
</comment>
<accession>A0ACB8KBT6</accession>
<organism evidence="1 2">
    <name type="scientific">Citrus sinensis</name>
    <name type="common">Sweet orange</name>
    <name type="synonym">Citrus aurantium var. sinensis</name>
    <dbReference type="NCBI Taxonomy" id="2711"/>
    <lineage>
        <taxon>Eukaryota</taxon>
        <taxon>Viridiplantae</taxon>
        <taxon>Streptophyta</taxon>
        <taxon>Embryophyta</taxon>
        <taxon>Tracheophyta</taxon>
        <taxon>Spermatophyta</taxon>
        <taxon>Magnoliopsida</taxon>
        <taxon>eudicotyledons</taxon>
        <taxon>Gunneridae</taxon>
        <taxon>Pentapetalae</taxon>
        <taxon>rosids</taxon>
        <taxon>malvids</taxon>
        <taxon>Sapindales</taxon>
        <taxon>Rutaceae</taxon>
        <taxon>Aurantioideae</taxon>
        <taxon>Citrus</taxon>
    </lineage>
</organism>
<protein>
    <submittedName>
        <fullName evidence="1">Uncharacterized protein</fullName>
    </submittedName>
</protein>
<gene>
    <name evidence="1" type="ORF">KPL71_014457</name>
</gene>
<reference evidence="2" key="1">
    <citation type="journal article" date="2023" name="Hortic. Res.">
        <title>A chromosome-level phased genome enabling allele-level studies in sweet orange: a case study on citrus Huanglongbing tolerance.</title>
        <authorList>
            <person name="Wu B."/>
            <person name="Yu Q."/>
            <person name="Deng Z."/>
            <person name="Duan Y."/>
            <person name="Luo F."/>
            <person name="Gmitter F. Jr."/>
        </authorList>
    </citation>
    <scope>NUCLEOTIDE SEQUENCE [LARGE SCALE GENOMIC DNA]</scope>
    <source>
        <strain evidence="2">cv. Valencia</strain>
    </source>
</reference>
<keyword evidence="2" id="KW-1185">Reference proteome</keyword>
<dbReference type="EMBL" id="CM039174">
    <property type="protein sequence ID" value="KAH9751831.1"/>
    <property type="molecule type" value="Genomic_DNA"/>
</dbReference>
<dbReference type="Proteomes" id="UP000829398">
    <property type="component" value="Chromosome 5"/>
</dbReference>
<proteinExistence type="predicted"/>
<evidence type="ECO:0000313" key="1">
    <source>
        <dbReference type="EMBL" id="KAH9751831.1"/>
    </source>
</evidence>